<evidence type="ECO:0000313" key="2">
    <source>
        <dbReference type="EMBL" id="TQF17614.1"/>
    </source>
</evidence>
<dbReference type="AlphaFoldDB" id="A0A540XAA5"/>
<dbReference type="OrthoDB" id="9989914at2"/>
<evidence type="ECO:0000313" key="3">
    <source>
        <dbReference type="Proteomes" id="UP000315369"/>
    </source>
</evidence>
<accession>A0A540XAA5</accession>
<reference evidence="2 3" key="1">
    <citation type="submission" date="2019-06" db="EMBL/GenBank/DDBJ databases">
        <authorList>
            <person name="Livingstone P."/>
            <person name="Whitworth D."/>
        </authorList>
    </citation>
    <scope>NUCLEOTIDE SEQUENCE [LARGE SCALE GENOMIC DNA]</scope>
    <source>
        <strain evidence="2 3">AM401</strain>
    </source>
</reference>
<protein>
    <submittedName>
        <fullName evidence="2">Uncharacterized protein</fullName>
    </submittedName>
</protein>
<name>A0A540XAA5_9BACT</name>
<gene>
    <name evidence="2" type="ORF">FJV41_02155</name>
</gene>
<dbReference type="Proteomes" id="UP000315369">
    <property type="component" value="Unassembled WGS sequence"/>
</dbReference>
<keyword evidence="1" id="KW-0812">Transmembrane</keyword>
<keyword evidence="1" id="KW-0472">Membrane</keyword>
<organism evidence="2 3">
    <name type="scientific">Myxococcus llanfairpwllgwyngyllgogerychwyrndrobwllllantysiliogogogochensis</name>
    <dbReference type="NCBI Taxonomy" id="2590453"/>
    <lineage>
        <taxon>Bacteria</taxon>
        <taxon>Pseudomonadati</taxon>
        <taxon>Myxococcota</taxon>
        <taxon>Myxococcia</taxon>
        <taxon>Myxococcales</taxon>
        <taxon>Cystobacterineae</taxon>
        <taxon>Myxococcaceae</taxon>
        <taxon>Myxococcus</taxon>
    </lineage>
</organism>
<feature type="transmembrane region" description="Helical" evidence="1">
    <location>
        <begin position="70"/>
        <end position="90"/>
    </location>
</feature>
<feature type="transmembrane region" description="Helical" evidence="1">
    <location>
        <begin position="216"/>
        <end position="235"/>
    </location>
</feature>
<dbReference type="RefSeq" id="WP_141640699.1">
    <property type="nucleotide sequence ID" value="NZ_VIFM01000005.1"/>
</dbReference>
<feature type="transmembrane region" description="Helical" evidence="1">
    <location>
        <begin position="23"/>
        <end position="50"/>
    </location>
</feature>
<evidence type="ECO:0000256" key="1">
    <source>
        <dbReference type="SAM" id="Phobius"/>
    </source>
</evidence>
<feature type="transmembrane region" description="Helical" evidence="1">
    <location>
        <begin position="247"/>
        <end position="265"/>
    </location>
</feature>
<proteinExistence type="predicted"/>
<comment type="caution">
    <text evidence="2">The sequence shown here is derived from an EMBL/GenBank/DDBJ whole genome shotgun (WGS) entry which is preliminary data.</text>
</comment>
<dbReference type="EMBL" id="VIFM01000005">
    <property type="protein sequence ID" value="TQF17614.1"/>
    <property type="molecule type" value="Genomic_DNA"/>
</dbReference>
<keyword evidence="1" id="KW-1133">Transmembrane helix</keyword>
<keyword evidence="3" id="KW-1185">Reference proteome</keyword>
<sequence>MAEARGTPEWQFRLRATAQRKQFNAGVLLIWCAVGVAGAKVGLDVLVAVLQALRPPVHMNARSSLTGVPALGLVLGGLLVSAALTGWLWVGFRFARFLVRPVIGEDQVAMDSKGVTWRQWRGPWSAVHRLPYSDVAAFPKPVGSVTALLHTGKVVELANVGELEHEALWARLCGLSELGVTPKVLTDCVPAGREVIALPGGGVVLRREWDGGIERAWALGGVMLLLLASAAVVMWRQGIDGSSVEGPLFAVALVGLAGWVGLKAVPSFQARREWVIRPGVLEKVRYRIGWPVRVSHRVKSLEVRQDETGELGTPEWVYFSLFLNTSKGAVRLERGSTSAQYIHHLGQWLAHRLKVPLNLHAIQGDLPKVKLSRRRRTG</sequence>